<proteinExistence type="predicted"/>
<dbReference type="STRING" id="1841859.GCA_900157385_05097"/>
<evidence type="ECO:0000313" key="3">
    <source>
        <dbReference type="Proteomes" id="UP000241595"/>
    </source>
</evidence>
<feature type="compositionally biased region" description="Low complexity" evidence="1">
    <location>
        <begin position="16"/>
        <end position="36"/>
    </location>
</feature>
<organism evidence="2 3">
    <name type="scientific">Mycobacterium terramassiliense</name>
    <dbReference type="NCBI Taxonomy" id="1841859"/>
    <lineage>
        <taxon>Bacteria</taxon>
        <taxon>Bacillati</taxon>
        <taxon>Actinomycetota</taxon>
        <taxon>Actinomycetes</taxon>
        <taxon>Mycobacteriales</taxon>
        <taxon>Mycobacteriaceae</taxon>
        <taxon>Mycobacterium</taxon>
    </lineage>
</organism>
<evidence type="ECO:0008006" key="4">
    <source>
        <dbReference type="Google" id="ProtNLM"/>
    </source>
</evidence>
<dbReference type="OrthoDB" id="3831049at2"/>
<protein>
    <recommendedName>
        <fullName evidence="4">Scaffolding protein</fullName>
    </recommendedName>
</protein>
<accession>A0A2U3NJH2</accession>
<dbReference type="EMBL" id="FTRV01000016">
    <property type="protein sequence ID" value="SPM31575.1"/>
    <property type="molecule type" value="Genomic_DNA"/>
</dbReference>
<dbReference type="AlphaFoldDB" id="A0A2U3NJH2"/>
<evidence type="ECO:0000256" key="1">
    <source>
        <dbReference type="SAM" id="MobiDB-lite"/>
    </source>
</evidence>
<dbReference type="RefSeq" id="WP_108637406.1">
    <property type="nucleotide sequence ID" value="NZ_LT717701.1"/>
</dbReference>
<reference evidence="2 3" key="1">
    <citation type="submission" date="2017-01" db="EMBL/GenBank/DDBJ databases">
        <authorList>
            <consortium name="Urmite Genomes"/>
        </authorList>
    </citation>
    <scope>NUCLEOTIDE SEQUENCE [LARGE SCALE GENOMIC DNA]</scope>
    <source>
        <strain evidence="2 3">AB308</strain>
    </source>
</reference>
<dbReference type="Proteomes" id="UP000241595">
    <property type="component" value="Unassembled WGS sequence"/>
</dbReference>
<sequence length="162" mass="17437">MSDEARPDAAEDVTIPTRAAETVAADATTAETTPDAPESDTAPNDEPAEGADTFDRAYVEKLRKESAGYRDRAKTAEDRADSLSKRLFYARVAATGRLSDPSDLEYDEAAVTDDNALNAAIDTLLELKPHYKSRVPRGEVGQGLKDSAPAQVDLLGRIRSLV</sequence>
<name>A0A2U3NJH2_9MYCO</name>
<keyword evidence="3" id="KW-1185">Reference proteome</keyword>
<gene>
    <name evidence="2" type="ORF">MTAB308_5094</name>
</gene>
<feature type="region of interest" description="Disordered" evidence="1">
    <location>
        <begin position="1"/>
        <end position="56"/>
    </location>
</feature>
<evidence type="ECO:0000313" key="2">
    <source>
        <dbReference type="EMBL" id="SPM31575.1"/>
    </source>
</evidence>